<dbReference type="InterPro" id="IPR012340">
    <property type="entry name" value="NA-bd_OB-fold"/>
</dbReference>
<organism evidence="1 2">
    <name type="scientific">Lithospermum erythrorhizon</name>
    <name type="common">Purple gromwell</name>
    <name type="synonym">Lithospermum officinale var. erythrorhizon</name>
    <dbReference type="NCBI Taxonomy" id="34254"/>
    <lineage>
        <taxon>Eukaryota</taxon>
        <taxon>Viridiplantae</taxon>
        <taxon>Streptophyta</taxon>
        <taxon>Embryophyta</taxon>
        <taxon>Tracheophyta</taxon>
        <taxon>Spermatophyta</taxon>
        <taxon>Magnoliopsida</taxon>
        <taxon>eudicotyledons</taxon>
        <taxon>Gunneridae</taxon>
        <taxon>Pentapetalae</taxon>
        <taxon>asterids</taxon>
        <taxon>lamiids</taxon>
        <taxon>Boraginales</taxon>
        <taxon>Boraginaceae</taxon>
        <taxon>Boraginoideae</taxon>
        <taxon>Lithospermeae</taxon>
        <taxon>Lithospermum</taxon>
    </lineage>
</organism>
<dbReference type="SUPFAM" id="SSF50249">
    <property type="entry name" value="Nucleic acid-binding proteins"/>
    <property type="match status" value="1"/>
</dbReference>
<name>A0AAV3QDP2_LITER</name>
<sequence length="126" mass="14621">MQSWTIKVIVVRVDIPYQVSHQSKKVQKIIFADEKGTCIFGILYDRAVDDLAGFFFKNKAYTIPKGRIQKVNTRYDYVHPTVELWLDNRASISEVDGGIEINMDYNFKSFEEITKEVEEQIGKPLL</sequence>
<keyword evidence="2" id="KW-1185">Reference proteome</keyword>
<protein>
    <recommendedName>
        <fullName evidence="3">Replication protein A1</fullName>
    </recommendedName>
</protein>
<gene>
    <name evidence="1" type="ORF">LIER_39207</name>
</gene>
<evidence type="ECO:0008006" key="3">
    <source>
        <dbReference type="Google" id="ProtNLM"/>
    </source>
</evidence>
<reference evidence="1 2" key="1">
    <citation type="submission" date="2024-01" db="EMBL/GenBank/DDBJ databases">
        <title>The complete chloroplast genome sequence of Lithospermum erythrorhizon: insights into the phylogenetic relationship among Boraginaceae species and the maternal lineages of purple gromwells.</title>
        <authorList>
            <person name="Okada T."/>
            <person name="Watanabe K."/>
        </authorList>
    </citation>
    <scope>NUCLEOTIDE SEQUENCE [LARGE SCALE GENOMIC DNA]</scope>
</reference>
<dbReference type="AlphaFoldDB" id="A0AAV3QDP2"/>
<evidence type="ECO:0000313" key="2">
    <source>
        <dbReference type="Proteomes" id="UP001454036"/>
    </source>
</evidence>
<dbReference type="EMBL" id="BAABME010020741">
    <property type="protein sequence ID" value="GAA0161308.1"/>
    <property type="molecule type" value="Genomic_DNA"/>
</dbReference>
<proteinExistence type="predicted"/>
<dbReference type="Proteomes" id="UP001454036">
    <property type="component" value="Unassembled WGS sequence"/>
</dbReference>
<accession>A0AAV3QDP2</accession>
<comment type="caution">
    <text evidence="1">The sequence shown here is derived from an EMBL/GenBank/DDBJ whole genome shotgun (WGS) entry which is preliminary data.</text>
</comment>
<evidence type="ECO:0000313" key="1">
    <source>
        <dbReference type="EMBL" id="GAA0161308.1"/>
    </source>
</evidence>
<dbReference type="Gene3D" id="2.40.50.140">
    <property type="entry name" value="Nucleic acid-binding proteins"/>
    <property type="match status" value="1"/>
</dbReference>